<gene>
    <name evidence="2" type="ORF">MCHLO_04637</name>
</gene>
<evidence type="ECO:0000313" key="3">
    <source>
        <dbReference type="Proteomes" id="UP000815677"/>
    </source>
</evidence>
<accession>A0ABQ0L7T1</accession>
<sequence length="933" mass="102283">MSKSAAILPEQHSASRPFPSLPRLHALQRMATRRAAEASCNPGTECGSITVPKDYFSAAAGTVSIAFAVLKATKSPRKGTVFLNPDGPGGSGMRLAAPQFADIIGHDWDLVGFDHKHDVTPHRLLPVHGRCQPFPHQHGPLPSRRSWGRTFADASNVLIAYGYVGLCSRPSDIDSTFGLSLLRHRRLGNRHLMTAHHACISNTRRSPIPIPSLRRSIFIVRNALSMAGIRVDAISCLDSPSHPCIRRCSKFGFASSTLRAGNFAVEFRLILPNANFEVVSAFSRLLSLTLELRPTNCALRNRMPTTASCGASLRTSRRARLITCQRSRPPISSYIRDLCPGAPRRTNLDDTESTATSNATLHVATRSRYLLLDPSGPWQDLGGMSPPLAGYPKRRRLNIAGSLLFGALYARLRALCANPYVSQLPRSPLRRLWPRKSYFKVDDTFLAIRIPWLALRGPNSHPDTSRHSIISIAWQQWGRSDVLPNRPRASSNILPICAPFRCAVRGGLSAARRDAWAISSSSPPFVLTGGCSACPFAADSSSSGQSSPTLTRITLPSKISLPFDNLPTNDLAALHVASMTNLAGSIASYVAGSRLEGTWLEVGAAQASVERQAARWNKKIEKRTGAIVESQAKTRSRYTYEQKTTLADGLREVPSAKRSHVSVFDSEKIWNMSRCSDLTTFTYCVHYLGRISTRSPSSLALRPVSSESESRKPQRAVCPAASQKAKQPKYNIRRRPYSPARLQRSQFQAGTSSKRPRSLSRSDDEDSHNDAEPPRRKADAAHAEEDDEDDPMGEEAGAVGGAVHDDDKLDEEEEEKEAENGMDVDVKEGLNESSEADDDGEDPVGGQAQGAEPEDFVEGRRGFCAGNEEEDVEEDDSDEEQPLQRTLKFPRPTTVKSSSTATFIAAPSEDEEDEEAKEQTYISTQASLFRTHL</sequence>
<feature type="compositionally biased region" description="Polar residues" evidence="1">
    <location>
        <begin position="743"/>
        <end position="753"/>
    </location>
</feature>
<feature type="compositionally biased region" description="Acidic residues" evidence="1">
    <location>
        <begin position="867"/>
        <end position="881"/>
    </location>
</feature>
<reference evidence="2" key="1">
    <citation type="submission" date="2014-09" db="EMBL/GenBank/DDBJ databases">
        <title>Genome sequence of the luminous mushroom Mycena chlorophos for searching fungal bioluminescence genes.</title>
        <authorList>
            <person name="Tanaka Y."/>
            <person name="Kasuga D."/>
            <person name="Oba Y."/>
            <person name="Hase S."/>
            <person name="Sato K."/>
            <person name="Oba Y."/>
            <person name="Sakakibara Y."/>
        </authorList>
    </citation>
    <scope>NUCLEOTIDE SEQUENCE</scope>
</reference>
<feature type="compositionally biased region" description="Acidic residues" evidence="1">
    <location>
        <begin position="784"/>
        <end position="793"/>
    </location>
</feature>
<dbReference type="Proteomes" id="UP000815677">
    <property type="component" value="Unassembled WGS sequence"/>
</dbReference>
<organism evidence="2 3">
    <name type="scientific">Mycena chlorophos</name>
    <name type="common">Agaric fungus</name>
    <name type="synonym">Agaricus chlorophos</name>
    <dbReference type="NCBI Taxonomy" id="658473"/>
    <lineage>
        <taxon>Eukaryota</taxon>
        <taxon>Fungi</taxon>
        <taxon>Dikarya</taxon>
        <taxon>Basidiomycota</taxon>
        <taxon>Agaricomycotina</taxon>
        <taxon>Agaricomycetes</taxon>
        <taxon>Agaricomycetidae</taxon>
        <taxon>Agaricales</taxon>
        <taxon>Marasmiineae</taxon>
        <taxon>Mycenaceae</taxon>
        <taxon>Mycena</taxon>
    </lineage>
</organism>
<feature type="compositionally biased region" description="Basic and acidic residues" evidence="1">
    <location>
        <begin position="768"/>
        <end position="783"/>
    </location>
</feature>
<feature type="compositionally biased region" description="Acidic residues" evidence="1">
    <location>
        <begin position="808"/>
        <end position="822"/>
    </location>
</feature>
<proteinExistence type="predicted"/>
<feature type="region of interest" description="Disordered" evidence="1">
    <location>
        <begin position="1"/>
        <end position="20"/>
    </location>
</feature>
<evidence type="ECO:0000313" key="2">
    <source>
        <dbReference type="EMBL" id="GAT47158.1"/>
    </source>
</evidence>
<name>A0ABQ0L7T1_MYCCL</name>
<feature type="region of interest" description="Disordered" evidence="1">
    <location>
        <begin position="696"/>
        <end position="917"/>
    </location>
</feature>
<protein>
    <submittedName>
        <fullName evidence="2">Uncharacterized protein</fullName>
    </submittedName>
</protein>
<evidence type="ECO:0000256" key="1">
    <source>
        <dbReference type="SAM" id="MobiDB-lite"/>
    </source>
</evidence>
<dbReference type="EMBL" id="DF843160">
    <property type="protein sequence ID" value="GAT47158.1"/>
    <property type="molecule type" value="Genomic_DNA"/>
</dbReference>
<keyword evidence="3" id="KW-1185">Reference proteome</keyword>